<dbReference type="PANTHER" id="PTHR12992:SF11">
    <property type="entry name" value="MITOCHONDRIAL COENZYME A DIPHOSPHATASE NUDT8"/>
    <property type="match status" value="1"/>
</dbReference>
<comment type="cofactor">
    <cofactor evidence="2">
        <name>Mg(2+)</name>
        <dbReference type="ChEBI" id="CHEBI:18420"/>
    </cofactor>
</comment>
<accession>A0ABP9B292</accession>
<dbReference type="InterPro" id="IPR045121">
    <property type="entry name" value="CoAse"/>
</dbReference>
<keyword evidence="6" id="KW-0464">Manganese</keyword>
<keyword evidence="3" id="KW-0479">Metal-binding</keyword>
<feature type="domain" description="Nudix hydrolase" evidence="7">
    <location>
        <begin position="41"/>
        <end position="199"/>
    </location>
</feature>
<dbReference type="PANTHER" id="PTHR12992">
    <property type="entry name" value="NUDIX HYDROLASE"/>
    <property type="match status" value="1"/>
</dbReference>
<comment type="cofactor">
    <cofactor evidence="1">
        <name>Mn(2+)</name>
        <dbReference type="ChEBI" id="CHEBI:29035"/>
    </cofactor>
</comment>
<dbReference type="InterPro" id="IPR000086">
    <property type="entry name" value="NUDIX_hydrolase_dom"/>
</dbReference>
<dbReference type="Proteomes" id="UP001500187">
    <property type="component" value="Unassembled WGS sequence"/>
</dbReference>
<keyword evidence="9" id="KW-1185">Reference proteome</keyword>
<evidence type="ECO:0000256" key="3">
    <source>
        <dbReference type="ARBA" id="ARBA00022723"/>
    </source>
</evidence>
<protein>
    <recommendedName>
        <fullName evidence="7">Nudix hydrolase domain-containing protein</fullName>
    </recommendedName>
</protein>
<evidence type="ECO:0000313" key="8">
    <source>
        <dbReference type="EMBL" id="GAA4788942.1"/>
    </source>
</evidence>
<reference evidence="9" key="1">
    <citation type="journal article" date="2019" name="Int. J. Syst. Evol. Microbiol.">
        <title>The Global Catalogue of Microorganisms (GCM) 10K type strain sequencing project: providing services to taxonomists for standard genome sequencing and annotation.</title>
        <authorList>
            <consortium name="The Broad Institute Genomics Platform"/>
            <consortium name="The Broad Institute Genome Sequencing Center for Infectious Disease"/>
            <person name="Wu L."/>
            <person name="Ma J."/>
        </authorList>
    </citation>
    <scope>NUCLEOTIDE SEQUENCE [LARGE SCALE GENOMIC DNA]</scope>
    <source>
        <strain evidence="9">JCM 18541</strain>
    </source>
</reference>
<evidence type="ECO:0000313" key="9">
    <source>
        <dbReference type="Proteomes" id="UP001500187"/>
    </source>
</evidence>
<sequence length="245" mass="26735">MPENISHSHPTRTQLLELLERNPPAIEGADAWRIGRIDPEKARDAAVLILFGVLDDSPSESHCGAVGDDLDLLILVRSNRLRHHAGQPAFPGGRVDPEDYDEAARLGVPVAQVAALREAVEETGLDASGVEILGQLEPVALPVSNFMVTPVIAWWTLPTPVAAVDTDESTLVVRVPVADLLDPENRHTAAINSAHQVHKSPAFDVHGDHETFTIWGFTGFILSNIFKELGWELPWNPQKMRDIGA</sequence>
<dbReference type="RefSeq" id="WP_345443970.1">
    <property type="nucleotide sequence ID" value="NZ_BAABKP010000001.1"/>
</dbReference>
<dbReference type="PROSITE" id="PS51462">
    <property type="entry name" value="NUDIX"/>
    <property type="match status" value="1"/>
</dbReference>
<dbReference type="CDD" id="cd03426">
    <property type="entry name" value="NUDIX_CoAse_Nudt7"/>
    <property type="match status" value="1"/>
</dbReference>
<dbReference type="Gene3D" id="3.90.79.10">
    <property type="entry name" value="Nucleoside Triphosphate Pyrophosphohydrolase"/>
    <property type="match status" value="1"/>
</dbReference>
<evidence type="ECO:0000256" key="5">
    <source>
        <dbReference type="ARBA" id="ARBA00022842"/>
    </source>
</evidence>
<dbReference type="SUPFAM" id="SSF55811">
    <property type="entry name" value="Nudix"/>
    <property type="match status" value="1"/>
</dbReference>
<evidence type="ECO:0000256" key="1">
    <source>
        <dbReference type="ARBA" id="ARBA00001936"/>
    </source>
</evidence>
<gene>
    <name evidence="8" type="ORF">GCM10023352_03460</name>
</gene>
<evidence type="ECO:0000256" key="2">
    <source>
        <dbReference type="ARBA" id="ARBA00001946"/>
    </source>
</evidence>
<evidence type="ECO:0000256" key="4">
    <source>
        <dbReference type="ARBA" id="ARBA00022801"/>
    </source>
</evidence>
<organism evidence="8 9">
    <name type="scientific">Rothia endophytica</name>
    <dbReference type="NCBI Taxonomy" id="1324766"/>
    <lineage>
        <taxon>Bacteria</taxon>
        <taxon>Bacillati</taxon>
        <taxon>Actinomycetota</taxon>
        <taxon>Actinomycetes</taxon>
        <taxon>Micrococcales</taxon>
        <taxon>Micrococcaceae</taxon>
        <taxon>Rothia</taxon>
    </lineage>
</organism>
<dbReference type="EMBL" id="BAABKP010000001">
    <property type="protein sequence ID" value="GAA4788942.1"/>
    <property type="molecule type" value="Genomic_DNA"/>
</dbReference>
<name>A0ABP9B292_9MICC</name>
<dbReference type="InterPro" id="IPR015797">
    <property type="entry name" value="NUDIX_hydrolase-like_dom_sf"/>
</dbReference>
<keyword evidence="4" id="KW-0378">Hydrolase</keyword>
<evidence type="ECO:0000256" key="6">
    <source>
        <dbReference type="ARBA" id="ARBA00023211"/>
    </source>
</evidence>
<proteinExistence type="predicted"/>
<comment type="caution">
    <text evidence="8">The sequence shown here is derived from an EMBL/GenBank/DDBJ whole genome shotgun (WGS) entry which is preliminary data.</text>
</comment>
<keyword evidence="5" id="KW-0460">Magnesium</keyword>
<dbReference type="Pfam" id="PF00293">
    <property type="entry name" value="NUDIX"/>
    <property type="match status" value="1"/>
</dbReference>
<evidence type="ECO:0000259" key="7">
    <source>
        <dbReference type="PROSITE" id="PS51462"/>
    </source>
</evidence>